<dbReference type="EMBL" id="BAABDT010000006">
    <property type="protein sequence ID" value="GAA3746968.1"/>
    <property type="molecule type" value="Genomic_DNA"/>
</dbReference>
<protein>
    <recommendedName>
        <fullName evidence="4">DUF3575 domain-containing protein</fullName>
    </recommendedName>
</protein>
<evidence type="ECO:0000313" key="3">
    <source>
        <dbReference type="Proteomes" id="UP001501367"/>
    </source>
</evidence>
<keyword evidence="3" id="KW-1185">Reference proteome</keyword>
<name>A0ABP7FS91_9FLAO</name>
<evidence type="ECO:0000313" key="2">
    <source>
        <dbReference type="EMBL" id="GAA3746968.1"/>
    </source>
</evidence>
<dbReference type="Proteomes" id="UP001501367">
    <property type="component" value="Unassembled WGS sequence"/>
</dbReference>
<evidence type="ECO:0008006" key="4">
    <source>
        <dbReference type="Google" id="ProtNLM"/>
    </source>
</evidence>
<sequence length="183" mass="21047">MTKNYLFLFFSVLLINVANAQEEAPVSVTKNQFKINLLLSPGFVYEHAFSPKNTLYSEASLLVGYRSNSVYDESTWYFIPRITEQFRYYYNLEKRAQKGKRTANNSGNFLALHANYDFQSISTNKWFNEYIPSFSAGPVWGLQRTYKGKFNMDFNIGGGILVDKCKTEFTPIANFSLGWVIGK</sequence>
<gene>
    <name evidence="2" type="ORF">GCM10022422_34290</name>
</gene>
<organism evidence="2 3">
    <name type="scientific">Flavobacterium ginsengisoli</name>
    <dbReference type="NCBI Taxonomy" id="871694"/>
    <lineage>
        <taxon>Bacteria</taxon>
        <taxon>Pseudomonadati</taxon>
        <taxon>Bacteroidota</taxon>
        <taxon>Flavobacteriia</taxon>
        <taxon>Flavobacteriales</taxon>
        <taxon>Flavobacteriaceae</taxon>
        <taxon>Flavobacterium</taxon>
    </lineage>
</organism>
<accession>A0ABP7FS91</accession>
<comment type="caution">
    <text evidence="2">The sequence shown here is derived from an EMBL/GenBank/DDBJ whole genome shotgun (WGS) entry which is preliminary data.</text>
</comment>
<proteinExistence type="predicted"/>
<reference evidence="3" key="1">
    <citation type="journal article" date="2019" name="Int. J. Syst. Evol. Microbiol.">
        <title>The Global Catalogue of Microorganisms (GCM) 10K type strain sequencing project: providing services to taxonomists for standard genome sequencing and annotation.</title>
        <authorList>
            <consortium name="The Broad Institute Genomics Platform"/>
            <consortium name="The Broad Institute Genome Sequencing Center for Infectious Disease"/>
            <person name="Wu L."/>
            <person name="Ma J."/>
        </authorList>
    </citation>
    <scope>NUCLEOTIDE SEQUENCE [LARGE SCALE GENOMIC DNA]</scope>
    <source>
        <strain evidence="3">JCM 17336</strain>
    </source>
</reference>
<feature type="signal peptide" evidence="1">
    <location>
        <begin position="1"/>
        <end position="20"/>
    </location>
</feature>
<keyword evidence="1" id="KW-0732">Signal</keyword>
<evidence type="ECO:0000256" key="1">
    <source>
        <dbReference type="SAM" id="SignalP"/>
    </source>
</evidence>
<feature type="chain" id="PRO_5045902826" description="DUF3575 domain-containing protein" evidence="1">
    <location>
        <begin position="21"/>
        <end position="183"/>
    </location>
</feature>
<dbReference type="RefSeq" id="WP_198856262.1">
    <property type="nucleotide sequence ID" value="NZ_BAABDT010000006.1"/>
</dbReference>